<proteinExistence type="predicted"/>
<dbReference type="Proteomes" id="UP001501353">
    <property type="component" value="Unassembled WGS sequence"/>
</dbReference>
<accession>A0ABP7SUW3</accession>
<comment type="caution">
    <text evidence="1">The sequence shown here is derived from an EMBL/GenBank/DDBJ whole genome shotgun (WGS) entry which is preliminary data.</text>
</comment>
<name>A0ABP7SUW3_9BURK</name>
<reference evidence="2" key="1">
    <citation type="journal article" date="2019" name="Int. J. Syst. Evol. Microbiol.">
        <title>The Global Catalogue of Microorganisms (GCM) 10K type strain sequencing project: providing services to taxonomists for standard genome sequencing and annotation.</title>
        <authorList>
            <consortium name="The Broad Institute Genomics Platform"/>
            <consortium name="The Broad Institute Genome Sequencing Center for Infectious Disease"/>
            <person name="Wu L."/>
            <person name="Ma J."/>
        </authorList>
    </citation>
    <scope>NUCLEOTIDE SEQUENCE [LARGE SCALE GENOMIC DNA]</scope>
    <source>
        <strain evidence="2">JCM 16673</strain>
    </source>
</reference>
<dbReference type="EMBL" id="BAAAZE010000005">
    <property type="protein sequence ID" value="GAA4016783.1"/>
    <property type="molecule type" value="Genomic_DNA"/>
</dbReference>
<evidence type="ECO:0000313" key="1">
    <source>
        <dbReference type="EMBL" id="GAA4016783.1"/>
    </source>
</evidence>
<keyword evidence="2" id="KW-1185">Reference proteome</keyword>
<organism evidence="1 2">
    <name type="scientific">Actimicrobium antarcticum</name>
    <dbReference type="NCBI Taxonomy" id="1051899"/>
    <lineage>
        <taxon>Bacteria</taxon>
        <taxon>Pseudomonadati</taxon>
        <taxon>Pseudomonadota</taxon>
        <taxon>Betaproteobacteria</taxon>
        <taxon>Burkholderiales</taxon>
        <taxon>Oxalobacteraceae</taxon>
        <taxon>Actimicrobium</taxon>
    </lineage>
</organism>
<protein>
    <recommendedName>
        <fullName evidence="3">DUF429 domain-containing protein</fullName>
    </recommendedName>
</protein>
<gene>
    <name evidence="1" type="ORF">GCM10022212_10110</name>
</gene>
<evidence type="ECO:0000313" key="2">
    <source>
        <dbReference type="Proteomes" id="UP001501353"/>
    </source>
</evidence>
<sequence>MTDSSTTSWLLHGVDFTSAPSKRKTITIASGRLTGDTWRIESLHALTDFASFSTWLEQPGPWLGAFDFPFSLPRELVEQLGWPTRWVELMTHLDTLSRGELRTAFKGFCDARPVGNKFAHRATDGPAGSSSSMKWVNPPVAYMLHAGVPLLRAAGVSLSGMHPGDPTRIALEGYPGMVARSITAASYKNDDRSKQTPQRRAARAVILDHLDTGNYRFAIRLDAGDHRDALLDDATGDLLDAALCGLLAAWAWQRRDVRFGLPEFDVLEGWIVGA</sequence>
<dbReference type="RefSeq" id="WP_344762155.1">
    <property type="nucleotide sequence ID" value="NZ_BAAAZE010000005.1"/>
</dbReference>
<evidence type="ECO:0008006" key="3">
    <source>
        <dbReference type="Google" id="ProtNLM"/>
    </source>
</evidence>